<evidence type="ECO:0000313" key="1">
    <source>
        <dbReference type="EMBL" id="MBD2691759.1"/>
    </source>
</evidence>
<evidence type="ECO:0000313" key="2">
    <source>
        <dbReference type="Proteomes" id="UP000660381"/>
    </source>
</evidence>
<sequence>MKSWHFKAKVSKIYLELGSVYPRSVPDTSQPIHVRYKIFMPLHQIHCNYLEDEDSMN</sequence>
<name>A0ABR8J2S0_9NOST</name>
<reference evidence="1 2" key="1">
    <citation type="journal article" date="2020" name="ISME J.">
        <title>Comparative genomics reveals insights into cyanobacterial evolution and habitat adaptation.</title>
        <authorList>
            <person name="Chen M.Y."/>
            <person name="Teng W.K."/>
            <person name="Zhao L."/>
            <person name="Hu C.X."/>
            <person name="Zhou Y.K."/>
            <person name="Han B.P."/>
            <person name="Song L.R."/>
            <person name="Shu W.S."/>
        </authorList>
    </citation>
    <scope>NUCLEOTIDE SEQUENCE [LARGE SCALE GENOMIC DNA]</scope>
    <source>
        <strain evidence="1 2">FACHB-362</strain>
    </source>
</reference>
<accession>A0ABR8J2S0</accession>
<keyword evidence="2" id="KW-1185">Reference proteome</keyword>
<comment type="caution">
    <text evidence="1">The sequence shown here is derived from an EMBL/GenBank/DDBJ whole genome shotgun (WGS) entry which is preliminary data.</text>
</comment>
<gene>
    <name evidence="1" type="ORF">H6G68_08325</name>
</gene>
<proteinExistence type="predicted"/>
<dbReference type="Proteomes" id="UP000660381">
    <property type="component" value="Unassembled WGS sequence"/>
</dbReference>
<dbReference type="EMBL" id="JACJTQ010000009">
    <property type="protein sequence ID" value="MBD2691759.1"/>
    <property type="molecule type" value="Genomic_DNA"/>
</dbReference>
<organism evidence="1 2">
    <name type="scientific">Anabaena catenula FACHB-362</name>
    <dbReference type="NCBI Taxonomy" id="2692877"/>
    <lineage>
        <taxon>Bacteria</taxon>
        <taxon>Bacillati</taxon>
        <taxon>Cyanobacteriota</taxon>
        <taxon>Cyanophyceae</taxon>
        <taxon>Nostocales</taxon>
        <taxon>Nostocaceae</taxon>
        <taxon>Anabaena</taxon>
    </lineage>
</organism>
<protein>
    <submittedName>
        <fullName evidence="1">Uncharacterized protein</fullName>
    </submittedName>
</protein>
<dbReference type="RefSeq" id="WP_190906205.1">
    <property type="nucleotide sequence ID" value="NZ_JACJTQ010000009.1"/>
</dbReference>